<feature type="transmembrane region" description="Helical" evidence="1">
    <location>
        <begin position="33"/>
        <end position="55"/>
    </location>
</feature>
<proteinExistence type="predicted"/>
<protein>
    <submittedName>
        <fullName evidence="2">Uncharacterized protein</fullName>
    </submittedName>
</protein>
<keyword evidence="3" id="KW-1185">Reference proteome</keyword>
<dbReference type="Proteomes" id="UP001150879">
    <property type="component" value="Unassembled WGS sequence"/>
</dbReference>
<comment type="caution">
    <text evidence="2">The sequence shown here is derived from an EMBL/GenBank/DDBJ whole genome shotgun (WGS) entry which is preliminary data.</text>
</comment>
<feature type="non-terminal residue" evidence="2">
    <location>
        <position position="1"/>
    </location>
</feature>
<keyword evidence="1" id="KW-0472">Membrane</keyword>
<dbReference type="OrthoDB" id="3918601at2759"/>
<dbReference type="AlphaFoldDB" id="A0A9W9J427"/>
<keyword evidence="1" id="KW-1133">Transmembrane helix</keyword>
<sequence>ICFFLSAIKTPSSAQSGLTPPLTVNTELNHNGVITFIASVSLFLILGSLVIRVYSARSRKSRQLDDLTFAATILALGQISAVFVQIHFGSRRSKVLIADEDLHSNEKPLLLGKVQRRYTLRFSIILTKSIKGACLLYHYST</sequence>
<reference evidence="2" key="1">
    <citation type="submission" date="2022-11" db="EMBL/GenBank/DDBJ databases">
        <authorList>
            <person name="Petersen C."/>
        </authorList>
    </citation>
    <scope>NUCLEOTIDE SEQUENCE</scope>
    <source>
        <strain evidence="2">IBT 16849</strain>
    </source>
</reference>
<organism evidence="2 3">
    <name type="scientific">Penicillium cf. griseofulvum</name>
    <dbReference type="NCBI Taxonomy" id="2972120"/>
    <lineage>
        <taxon>Eukaryota</taxon>
        <taxon>Fungi</taxon>
        <taxon>Dikarya</taxon>
        <taxon>Ascomycota</taxon>
        <taxon>Pezizomycotina</taxon>
        <taxon>Eurotiomycetes</taxon>
        <taxon>Eurotiomycetidae</taxon>
        <taxon>Eurotiales</taxon>
        <taxon>Aspergillaceae</taxon>
        <taxon>Penicillium</taxon>
    </lineage>
</organism>
<gene>
    <name evidence="2" type="ORF">N7472_009009</name>
</gene>
<accession>A0A9W9J427</accession>
<evidence type="ECO:0000313" key="3">
    <source>
        <dbReference type="Proteomes" id="UP001150879"/>
    </source>
</evidence>
<evidence type="ECO:0000256" key="1">
    <source>
        <dbReference type="SAM" id="Phobius"/>
    </source>
</evidence>
<feature type="transmembrane region" description="Helical" evidence="1">
    <location>
        <begin position="67"/>
        <end position="88"/>
    </location>
</feature>
<dbReference type="EMBL" id="JAPQKP010000005">
    <property type="protein sequence ID" value="KAJ5189995.1"/>
    <property type="molecule type" value="Genomic_DNA"/>
</dbReference>
<evidence type="ECO:0000313" key="2">
    <source>
        <dbReference type="EMBL" id="KAJ5189995.1"/>
    </source>
</evidence>
<reference evidence="2" key="2">
    <citation type="journal article" date="2023" name="IMA Fungus">
        <title>Comparative genomic study of the Penicillium genus elucidates a diverse pangenome and 15 lateral gene transfer events.</title>
        <authorList>
            <person name="Petersen C."/>
            <person name="Sorensen T."/>
            <person name="Nielsen M.R."/>
            <person name="Sondergaard T.E."/>
            <person name="Sorensen J.L."/>
            <person name="Fitzpatrick D.A."/>
            <person name="Frisvad J.C."/>
            <person name="Nielsen K.L."/>
        </authorList>
    </citation>
    <scope>NUCLEOTIDE SEQUENCE</scope>
    <source>
        <strain evidence="2">IBT 16849</strain>
    </source>
</reference>
<keyword evidence="1" id="KW-0812">Transmembrane</keyword>
<name>A0A9W9J427_9EURO</name>